<dbReference type="AlphaFoldDB" id="A0A381SFX0"/>
<name>A0A381SFX0_9ZZZZ</name>
<organism evidence="1">
    <name type="scientific">marine metagenome</name>
    <dbReference type="NCBI Taxonomy" id="408172"/>
    <lineage>
        <taxon>unclassified sequences</taxon>
        <taxon>metagenomes</taxon>
        <taxon>ecological metagenomes</taxon>
    </lineage>
</organism>
<gene>
    <name evidence="1" type="ORF">METZ01_LOCUS55836</name>
</gene>
<accession>A0A381SFX0</accession>
<reference evidence="1" key="1">
    <citation type="submission" date="2018-05" db="EMBL/GenBank/DDBJ databases">
        <authorList>
            <person name="Lanie J.A."/>
            <person name="Ng W.-L."/>
            <person name="Kazmierczak K.M."/>
            <person name="Andrzejewski T.M."/>
            <person name="Davidsen T.M."/>
            <person name="Wayne K.J."/>
            <person name="Tettelin H."/>
            <person name="Glass J.I."/>
            <person name="Rusch D."/>
            <person name="Podicherti R."/>
            <person name="Tsui H.-C.T."/>
            <person name="Winkler M.E."/>
        </authorList>
    </citation>
    <scope>NUCLEOTIDE SEQUENCE</scope>
</reference>
<protein>
    <submittedName>
        <fullName evidence="1">Uncharacterized protein</fullName>
    </submittedName>
</protein>
<sequence>MDKTYSEQLQEDLEPVEYIKAVADSMLPTRHPIYDCKFWIYEERRLAPYDEYMNFYRRLANGSDNKS</sequence>
<evidence type="ECO:0000313" key="1">
    <source>
        <dbReference type="EMBL" id="SVA02982.1"/>
    </source>
</evidence>
<dbReference type="EMBL" id="UINC01003062">
    <property type="protein sequence ID" value="SVA02982.1"/>
    <property type="molecule type" value="Genomic_DNA"/>
</dbReference>
<proteinExistence type="predicted"/>